<keyword evidence="9" id="KW-1185">Reference proteome</keyword>
<dbReference type="PANTHER" id="PTHR10177">
    <property type="entry name" value="CYCLINS"/>
    <property type="match status" value="1"/>
</dbReference>
<dbReference type="InterPro" id="IPR048258">
    <property type="entry name" value="Cyclins_cyclin-box"/>
</dbReference>
<dbReference type="InterPro" id="IPR039361">
    <property type="entry name" value="Cyclin"/>
</dbReference>
<dbReference type="AlphaFoldDB" id="A0A7J7JX19"/>
<organism evidence="8 9">
    <name type="scientific">Bugula neritina</name>
    <name type="common">Brown bryozoan</name>
    <name type="synonym">Sertularia neritina</name>
    <dbReference type="NCBI Taxonomy" id="10212"/>
    <lineage>
        <taxon>Eukaryota</taxon>
        <taxon>Metazoa</taxon>
        <taxon>Spiralia</taxon>
        <taxon>Lophotrochozoa</taxon>
        <taxon>Bryozoa</taxon>
        <taxon>Gymnolaemata</taxon>
        <taxon>Cheilostomatida</taxon>
        <taxon>Flustrina</taxon>
        <taxon>Buguloidea</taxon>
        <taxon>Bugulidae</taxon>
        <taxon>Bugula</taxon>
    </lineage>
</organism>
<dbReference type="FunFam" id="1.10.472.10:FF:000001">
    <property type="entry name" value="G2/mitotic-specific cyclin"/>
    <property type="match status" value="1"/>
</dbReference>
<dbReference type="SUPFAM" id="SSF47954">
    <property type="entry name" value="Cyclin-like"/>
    <property type="match status" value="1"/>
</dbReference>
<evidence type="ECO:0000256" key="3">
    <source>
        <dbReference type="ARBA" id="ARBA00023127"/>
    </source>
</evidence>
<keyword evidence="1" id="KW-0132">Cell division</keyword>
<proteinExistence type="inferred from homology"/>
<dbReference type="GO" id="GO:0051301">
    <property type="term" value="P:cell division"/>
    <property type="evidence" value="ECO:0007669"/>
    <property type="project" value="UniProtKB-KW"/>
</dbReference>
<feature type="region of interest" description="Disordered" evidence="6">
    <location>
        <begin position="70"/>
        <end position="95"/>
    </location>
</feature>
<dbReference type="Pfam" id="PF00134">
    <property type="entry name" value="Cyclin_N"/>
    <property type="match status" value="1"/>
</dbReference>
<feature type="domain" description="Cyclin-like" evidence="7">
    <location>
        <begin position="168"/>
        <end position="247"/>
    </location>
</feature>
<feature type="region of interest" description="Disordered" evidence="6">
    <location>
        <begin position="1"/>
        <end position="52"/>
    </location>
</feature>
<keyword evidence="4" id="KW-0131">Cell cycle</keyword>
<dbReference type="CDD" id="cd20507">
    <property type="entry name" value="CYCLIN_CCNB1-like_rpt1"/>
    <property type="match status" value="1"/>
</dbReference>
<dbReference type="Proteomes" id="UP000593567">
    <property type="component" value="Unassembled WGS sequence"/>
</dbReference>
<name>A0A7J7JX19_BUGNE</name>
<evidence type="ECO:0000256" key="6">
    <source>
        <dbReference type="SAM" id="MobiDB-lite"/>
    </source>
</evidence>
<evidence type="ECO:0000313" key="8">
    <source>
        <dbReference type="EMBL" id="KAF6030507.1"/>
    </source>
</evidence>
<dbReference type="OrthoDB" id="5590282at2759"/>
<evidence type="ECO:0000256" key="4">
    <source>
        <dbReference type="ARBA" id="ARBA00023306"/>
    </source>
</evidence>
<dbReference type="SMART" id="SM00385">
    <property type="entry name" value="CYCLIN"/>
    <property type="match status" value="1"/>
</dbReference>
<evidence type="ECO:0000256" key="1">
    <source>
        <dbReference type="ARBA" id="ARBA00022618"/>
    </source>
</evidence>
<keyword evidence="3 5" id="KW-0195">Cyclin</keyword>
<sequence length="250" mass="28224">MASTSIRERIRGTASENEHKVGKSVLPSTRQPRGALGDIANRAQISHRTVKGTLTSKTQSYVTVVPKPHTSAVKKVNSESASQPKASGPVSRESGATTQLESYIIEAPVRPADVRDIDSACADNPQLVSEYINEIYVYLRQLERAQSIKPNYMEGYTITSRMRTILMDWLVQVHQRFHLLQETLYLTVAIIDRFLQFEEVSKNKLQLVGVTAMWIASKYEEMYAPEIADFVYITDDTYTKSTIGKWRESC</sequence>
<dbReference type="Gene3D" id="1.10.472.10">
    <property type="entry name" value="Cyclin-like"/>
    <property type="match status" value="1"/>
</dbReference>
<dbReference type="EMBL" id="VXIV02001698">
    <property type="protein sequence ID" value="KAF6030507.1"/>
    <property type="molecule type" value="Genomic_DNA"/>
</dbReference>
<evidence type="ECO:0000256" key="2">
    <source>
        <dbReference type="ARBA" id="ARBA00022776"/>
    </source>
</evidence>
<feature type="compositionally biased region" description="Polar residues" evidence="6">
    <location>
        <begin position="43"/>
        <end position="52"/>
    </location>
</feature>
<comment type="caution">
    <text evidence="8">The sequence shown here is derived from an EMBL/GenBank/DDBJ whole genome shotgun (WGS) entry which is preliminary data.</text>
</comment>
<evidence type="ECO:0000313" key="9">
    <source>
        <dbReference type="Proteomes" id="UP000593567"/>
    </source>
</evidence>
<dbReference type="InterPro" id="IPR013763">
    <property type="entry name" value="Cyclin-like_dom"/>
</dbReference>
<dbReference type="InterPro" id="IPR036915">
    <property type="entry name" value="Cyclin-like_sf"/>
</dbReference>
<comment type="similarity">
    <text evidence="5">Belongs to the cyclin family.</text>
</comment>
<dbReference type="PROSITE" id="PS00292">
    <property type="entry name" value="CYCLINS"/>
    <property type="match status" value="1"/>
</dbReference>
<gene>
    <name evidence="8" type="ORF">EB796_011185</name>
</gene>
<reference evidence="8" key="1">
    <citation type="submission" date="2020-06" db="EMBL/GenBank/DDBJ databases">
        <title>Draft genome of Bugula neritina, a colonial animal packing powerful symbionts and potential medicines.</title>
        <authorList>
            <person name="Rayko M."/>
        </authorList>
    </citation>
    <scope>NUCLEOTIDE SEQUENCE [LARGE SCALE GENOMIC DNA]</scope>
    <source>
        <strain evidence="8">Kwan_BN1</strain>
    </source>
</reference>
<protein>
    <submittedName>
        <fullName evidence="8">CCNB2</fullName>
    </submittedName>
</protein>
<accession>A0A7J7JX19</accession>
<evidence type="ECO:0000259" key="7">
    <source>
        <dbReference type="SMART" id="SM00385"/>
    </source>
</evidence>
<keyword evidence="2" id="KW-0498">Mitosis</keyword>
<feature type="compositionally biased region" description="Basic and acidic residues" evidence="6">
    <location>
        <begin position="1"/>
        <end position="21"/>
    </location>
</feature>
<dbReference type="InterPro" id="IPR006671">
    <property type="entry name" value="Cyclin_N"/>
</dbReference>
<evidence type="ECO:0000256" key="5">
    <source>
        <dbReference type="RuleBase" id="RU000383"/>
    </source>
</evidence>